<feature type="signal peptide" evidence="2">
    <location>
        <begin position="1"/>
        <end position="22"/>
    </location>
</feature>
<dbReference type="KEGG" id="woc:BA177_16890"/>
<dbReference type="Proteomes" id="UP000092695">
    <property type="component" value="Chromosome"/>
</dbReference>
<keyword evidence="4" id="KW-1185">Reference proteome</keyword>
<dbReference type="RefSeq" id="WP_068618160.1">
    <property type="nucleotide sequence ID" value="NZ_CP016268.1"/>
</dbReference>
<name>A0A193LJN1_9GAMM</name>
<evidence type="ECO:0000313" key="3">
    <source>
        <dbReference type="EMBL" id="ANO52638.1"/>
    </source>
</evidence>
<evidence type="ECO:0000313" key="4">
    <source>
        <dbReference type="Proteomes" id="UP000092695"/>
    </source>
</evidence>
<feature type="chain" id="PRO_5008260346" evidence="2">
    <location>
        <begin position="23"/>
        <end position="60"/>
    </location>
</feature>
<reference evidence="3 4" key="1">
    <citation type="submission" date="2016-06" db="EMBL/GenBank/DDBJ databases">
        <title>Complete genome sequence of a deep-branching marine Gamma Proteobacterium Woeseia oceani type strain XK5.</title>
        <authorList>
            <person name="Mu D."/>
            <person name="Du Z."/>
        </authorList>
    </citation>
    <scope>NUCLEOTIDE SEQUENCE [LARGE SCALE GENOMIC DNA]</scope>
    <source>
        <strain evidence="3 4">XK5</strain>
    </source>
</reference>
<accession>A0A193LJN1</accession>
<feature type="compositionally biased region" description="Basic and acidic residues" evidence="1">
    <location>
        <begin position="36"/>
        <end position="60"/>
    </location>
</feature>
<dbReference type="AlphaFoldDB" id="A0A193LJN1"/>
<keyword evidence="2" id="KW-0732">Signal</keyword>
<gene>
    <name evidence="3" type="ORF">BA177_16890</name>
</gene>
<evidence type="ECO:0000256" key="1">
    <source>
        <dbReference type="SAM" id="MobiDB-lite"/>
    </source>
</evidence>
<organism evidence="3 4">
    <name type="scientific">Woeseia oceani</name>
    <dbReference type="NCBI Taxonomy" id="1548547"/>
    <lineage>
        <taxon>Bacteria</taxon>
        <taxon>Pseudomonadati</taxon>
        <taxon>Pseudomonadota</taxon>
        <taxon>Gammaproteobacteria</taxon>
        <taxon>Woeseiales</taxon>
        <taxon>Woeseiaceae</taxon>
        <taxon>Woeseia</taxon>
    </lineage>
</organism>
<sequence length="60" mass="6526">MKKNILYSVVLLVALTSAYAVMRNSDFAIPTASASDEARSENRAQDDTPSAEHARANKND</sequence>
<proteinExistence type="predicted"/>
<dbReference type="EMBL" id="CP016268">
    <property type="protein sequence ID" value="ANO52638.1"/>
    <property type="molecule type" value="Genomic_DNA"/>
</dbReference>
<feature type="region of interest" description="Disordered" evidence="1">
    <location>
        <begin position="32"/>
        <end position="60"/>
    </location>
</feature>
<protein>
    <submittedName>
        <fullName evidence="3">Uncharacterized protein</fullName>
    </submittedName>
</protein>
<evidence type="ECO:0000256" key="2">
    <source>
        <dbReference type="SAM" id="SignalP"/>
    </source>
</evidence>